<dbReference type="Gene3D" id="3.30.750.24">
    <property type="entry name" value="STAS domain"/>
    <property type="match status" value="1"/>
</dbReference>
<sequence>MSANDDSLVIETAPETGVLRLTGGIYDQQDLEKLDLELTSASAGFTAPVTVDLGALEFLPSLAVGTLVALDRRAREGGGSLTLVAENGSLAHRILTVVGVPVTTP</sequence>
<dbReference type="Proteomes" id="UP001268542">
    <property type="component" value="Unassembled WGS sequence"/>
</dbReference>
<comment type="caution">
    <text evidence="2">The sequence shown here is derived from an EMBL/GenBank/DDBJ whole genome shotgun (WGS) entry which is preliminary data.</text>
</comment>
<accession>A0ABU3PYH3</accession>
<feature type="domain" description="STAS" evidence="1">
    <location>
        <begin position="49"/>
        <end position="105"/>
    </location>
</feature>
<evidence type="ECO:0000313" key="2">
    <source>
        <dbReference type="EMBL" id="MDT9594226.1"/>
    </source>
</evidence>
<dbReference type="CDD" id="cd07043">
    <property type="entry name" value="STAS_anti-anti-sigma_factors"/>
    <property type="match status" value="1"/>
</dbReference>
<dbReference type="InterPro" id="IPR058548">
    <property type="entry name" value="MlaB-like_STAS"/>
</dbReference>
<name>A0ABU3PYH3_9ACTN</name>
<dbReference type="SUPFAM" id="SSF52091">
    <property type="entry name" value="SpoIIaa-like"/>
    <property type="match status" value="1"/>
</dbReference>
<keyword evidence="3" id="KW-1185">Reference proteome</keyword>
<evidence type="ECO:0000259" key="1">
    <source>
        <dbReference type="PROSITE" id="PS50801"/>
    </source>
</evidence>
<dbReference type="Pfam" id="PF13466">
    <property type="entry name" value="STAS_2"/>
    <property type="match status" value="1"/>
</dbReference>
<dbReference type="InterPro" id="IPR002645">
    <property type="entry name" value="STAS_dom"/>
</dbReference>
<dbReference type="EMBL" id="JAVYII010000006">
    <property type="protein sequence ID" value="MDT9594226.1"/>
    <property type="molecule type" value="Genomic_DNA"/>
</dbReference>
<dbReference type="InterPro" id="IPR036513">
    <property type="entry name" value="STAS_dom_sf"/>
</dbReference>
<organism evidence="2 3">
    <name type="scientific">Nocardioides imazamoxiresistens</name>
    <dbReference type="NCBI Taxonomy" id="3231893"/>
    <lineage>
        <taxon>Bacteria</taxon>
        <taxon>Bacillati</taxon>
        <taxon>Actinomycetota</taxon>
        <taxon>Actinomycetes</taxon>
        <taxon>Propionibacteriales</taxon>
        <taxon>Nocardioidaceae</taxon>
        <taxon>Nocardioides</taxon>
    </lineage>
</organism>
<proteinExistence type="predicted"/>
<evidence type="ECO:0000313" key="3">
    <source>
        <dbReference type="Proteomes" id="UP001268542"/>
    </source>
</evidence>
<protein>
    <submittedName>
        <fullName evidence="2">STAS domain-containing protein</fullName>
    </submittedName>
</protein>
<gene>
    <name evidence="2" type="ORF">RDV89_14175</name>
</gene>
<dbReference type="RefSeq" id="WP_315733760.1">
    <property type="nucleotide sequence ID" value="NZ_JAVYII010000006.1"/>
</dbReference>
<dbReference type="PROSITE" id="PS50801">
    <property type="entry name" value="STAS"/>
    <property type="match status" value="1"/>
</dbReference>
<reference evidence="2 3" key="1">
    <citation type="submission" date="2023-08" db="EMBL/GenBank/DDBJ databases">
        <title>Nocardioides seae sp. nov., a bacterium isolated from a soil.</title>
        <authorList>
            <person name="Wang X."/>
        </authorList>
    </citation>
    <scope>NUCLEOTIDE SEQUENCE [LARGE SCALE GENOMIC DNA]</scope>
    <source>
        <strain evidence="2 3">YZH12</strain>
    </source>
</reference>